<proteinExistence type="predicted"/>
<dbReference type="OrthoDB" id="5600002at2759"/>
<evidence type="ECO:0000313" key="2">
    <source>
        <dbReference type="EMBL" id="KAH7235472.1"/>
    </source>
</evidence>
<accession>A0A8K0RMN5</accession>
<gene>
    <name evidence="2" type="ORF">BKA59DRAFT_459034</name>
</gene>
<comment type="caution">
    <text evidence="2">The sequence shown here is derived from an EMBL/GenBank/DDBJ whole genome shotgun (WGS) entry which is preliminary data.</text>
</comment>
<organism evidence="2 3">
    <name type="scientific">Fusarium tricinctum</name>
    <dbReference type="NCBI Taxonomy" id="61284"/>
    <lineage>
        <taxon>Eukaryota</taxon>
        <taxon>Fungi</taxon>
        <taxon>Dikarya</taxon>
        <taxon>Ascomycota</taxon>
        <taxon>Pezizomycotina</taxon>
        <taxon>Sordariomycetes</taxon>
        <taxon>Hypocreomycetidae</taxon>
        <taxon>Hypocreales</taxon>
        <taxon>Nectriaceae</taxon>
        <taxon>Fusarium</taxon>
        <taxon>Fusarium tricinctum species complex</taxon>
    </lineage>
</organism>
<feature type="compositionally biased region" description="Polar residues" evidence="1">
    <location>
        <begin position="206"/>
        <end position="218"/>
    </location>
</feature>
<reference evidence="2" key="1">
    <citation type="journal article" date="2021" name="Nat. Commun.">
        <title>Genetic determinants of endophytism in the Arabidopsis root mycobiome.</title>
        <authorList>
            <person name="Mesny F."/>
            <person name="Miyauchi S."/>
            <person name="Thiergart T."/>
            <person name="Pickel B."/>
            <person name="Atanasova L."/>
            <person name="Karlsson M."/>
            <person name="Huettel B."/>
            <person name="Barry K.W."/>
            <person name="Haridas S."/>
            <person name="Chen C."/>
            <person name="Bauer D."/>
            <person name="Andreopoulos W."/>
            <person name="Pangilinan J."/>
            <person name="LaButti K."/>
            <person name="Riley R."/>
            <person name="Lipzen A."/>
            <person name="Clum A."/>
            <person name="Drula E."/>
            <person name="Henrissat B."/>
            <person name="Kohler A."/>
            <person name="Grigoriev I.V."/>
            <person name="Martin F.M."/>
            <person name="Hacquard S."/>
        </authorList>
    </citation>
    <scope>NUCLEOTIDE SEQUENCE</scope>
    <source>
        <strain evidence="2">MPI-SDFR-AT-0068</strain>
    </source>
</reference>
<keyword evidence="3" id="KW-1185">Reference proteome</keyword>
<feature type="compositionally biased region" description="Polar residues" evidence="1">
    <location>
        <begin position="129"/>
        <end position="139"/>
    </location>
</feature>
<dbReference type="AlphaFoldDB" id="A0A8K0RMN5"/>
<protein>
    <submittedName>
        <fullName evidence="2">Uncharacterized protein</fullName>
    </submittedName>
</protein>
<dbReference type="Proteomes" id="UP000813427">
    <property type="component" value="Unassembled WGS sequence"/>
</dbReference>
<evidence type="ECO:0000313" key="3">
    <source>
        <dbReference type="Proteomes" id="UP000813427"/>
    </source>
</evidence>
<evidence type="ECO:0000256" key="1">
    <source>
        <dbReference type="SAM" id="MobiDB-lite"/>
    </source>
</evidence>
<feature type="region of interest" description="Disordered" evidence="1">
    <location>
        <begin position="196"/>
        <end position="239"/>
    </location>
</feature>
<name>A0A8K0RMN5_9HYPO</name>
<feature type="region of interest" description="Disordered" evidence="1">
    <location>
        <begin position="129"/>
        <end position="157"/>
    </location>
</feature>
<dbReference type="EMBL" id="JAGPXF010000007">
    <property type="protein sequence ID" value="KAH7235472.1"/>
    <property type="molecule type" value="Genomic_DNA"/>
</dbReference>
<sequence length="393" mass="44721">MVDKTHSMNYRNSTQPMREAIERCFPRRGKPYNFAGPSHSKARVYKGEGKELNINEVISGLRHMQKKIYRKSLLSQLTQNEYDEFIDGQETIVKILGTQKIADRAEVNATPKWKGLPFGSTENLLRHSANTQSSNSHIQRQARHRLARNSTPIAETSRTKFEPIDNEIHSEVKMRAFLDSGIYANNFPRQTRMLLESSGNDDRSTDNAQKNENALTQDQRLKDKSLKSSPPSHVADDNSFADQCHDMLKYMQRSCPHEHPYLDLMQHVQTSSASTGHSISFHHLSSKNLRQRYRASLSDIRAVQNYGRRGVPVDIRKDKTFEKLSNAFSASGHYTISQDHTAGEETRRSHLLANFGRRHGASTDERQQLKMADHELNSPAIDMESVSIFVSAG</sequence>